<dbReference type="PATRIC" id="fig|879305.3.peg.216"/>
<evidence type="ECO:0000313" key="6">
    <source>
        <dbReference type="Proteomes" id="UP000005286"/>
    </source>
</evidence>
<organism evidence="5 6">
    <name type="scientific">Anaerococcus prevotii ACS-065-V-Col13</name>
    <dbReference type="NCBI Taxonomy" id="879305"/>
    <lineage>
        <taxon>Bacteria</taxon>
        <taxon>Bacillati</taxon>
        <taxon>Bacillota</taxon>
        <taxon>Tissierellia</taxon>
        <taxon>Tissierellales</taxon>
        <taxon>Peptoniphilaceae</taxon>
        <taxon>Anaerococcus</taxon>
    </lineage>
</organism>
<feature type="coiled-coil region" evidence="3">
    <location>
        <begin position="13"/>
        <end position="40"/>
    </location>
</feature>
<dbReference type="STRING" id="879305.HMPREF9290_0018"/>
<dbReference type="AlphaFoldDB" id="F0GTT6"/>
<dbReference type="PANTHER" id="PTHR34383">
    <property type="entry name" value="POLYPHOSPHATE:AMP PHOSPHOTRANSFERASE-RELATED"/>
    <property type="match status" value="1"/>
</dbReference>
<dbReference type="Proteomes" id="UP000005286">
    <property type="component" value="Unassembled WGS sequence"/>
</dbReference>
<evidence type="ECO:0000256" key="3">
    <source>
        <dbReference type="SAM" id="Coils"/>
    </source>
</evidence>
<dbReference type="EC" id="2.7.4.-" evidence="5"/>
<gene>
    <name evidence="5" type="ORF">HMPREF9290_0018</name>
</gene>
<evidence type="ECO:0000313" key="5">
    <source>
        <dbReference type="EMBL" id="EGC82732.1"/>
    </source>
</evidence>
<dbReference type="Gene3D" id="3.40.50.300">
    <property type="entry name" value="P-loop containing nucleotide triphosphate hydrolases"/>
    <property type="match status" value="1"/>
</dbReference>
<dbReference type="NCBIfam" id="TIGR03709">
    <property type="entry name" value="PPK2_rel_1"/>
    <property type="match status" value="1"/>
</dbReference>
<evidence type="ECO:0000259" key="4">
    <source>
        <dbReference type="Pfam" id="PF03976"/>
    </source>
</evidence>
<dbReference type="PIRSF" id="PIRSF028756">
    <property type="entry name" value="PPK2_prd"/>
    <property type="match status" value="1"/>
</dbReference>
<dbReference type="RefSeq" id="WP_004834013.1">
    <property type="nucleotide sequence ID" value="NZ_AEXM01000008.1"/>
</dbReference>
<dbReference type="InterPro" id="IPR022488">
    <property type="entry name" value="PPK2-related"/>
</dbReference>
<keyword evidence="6" id="KW-1185">Reference proteome</keyword>
<accession>F0GTT6</accession>
<dbReference type="PANTHER" id="PTHR34383:SF3">
    <property type="entry name" value="POLYPHOSPHATE:AMP PHOSPHOTRANSFERASE"/>
    <property type="match status" value="1"/>
</dbReference>
<keyword evidence="3" id="KW-0175">Coiled coil</keyword>
<dbReference type="Pfam" id="PF03976">
    <property type="entry name" value="PPK2"/>
    <property type="match status" value="1"/>
</dbReference>
<protein>
    <submittedName>
        <fullName evidence="5">Polyphosphate:nucleotide phosphotransferase, PPK2 family</fullName>
        <ecNumber evidence="5">2.7.4.-</ecNumber>
    </submittedName>
</protein>
<dbReference type="EMBL" id="AEXM01000008">
    <property type="protein sequence ID" value="EGC82732.1"/>
    <property type="molecule type" value="Genomic_DNA"/>
</dbReference>
<dbReference type="GO" id="GO:0008976">
    <property type="term" value="F:polyphosphate kinase activity"/>
    <property type="evidence" value="ECO:0007669"/>
    <property type="project" value="InterPro"/>
</dbReference>
<dbReference type="InterPro" id="IPR022300">
    <property type="entry name" value="PPK2-rel_1"/>
</dbReference>
<evidence type="ECO:0000256" key="1">
    <source>
        <dbReference type="ARBA" id="ARBA00022679"/>
    </source>
</evidence>
<reference evidence="5 6" key="1">
    <citation type="submission" date="2011-01" db="EMBL/GenBank/DDBJ databases">
        <authorList>
            <person name="Durkin A.S."/>
            <person name="Madupu R."/>
            <person name="Torralba M."/>
            <person name="Gillis M."/>
            <person name="Methe B."/>
            <person name="Sutton G."/>
            <person name="Nelson K.E."/>
        </authorList>
    </citation>
    <scope>NUCLEOTIDE SEQUENCE [LARGE SCALE GENOMIC DNA]</scope>
    <source>
        <strain evidence="5 6">ACS-065-V-Col13</strain>
    </source>
</reference>
<name>F0GTT6_9FIRM</name>
<proteinExistence type="predicted"/>
<evidence type="ECO:0000256" key="2">
    <source>
        <dbReference type="ARBA" id="ARBA00022777"/>
    </source>
</evidence>
<feature type="domain" description="Polyphosphate kinase-2-related" evidence="4">
    <location>
        <begin position="33"/>
        <end position="265"/>
    </location>
</feature>
<dbReference type="eggNOG" id="COG2326">
    <property type="taxonomic scope" value="Bacteria"/>
</dbReference>
<dbReference type="SUPFAM" id="SSF52540">
    <property type="entry name" value="P-loop containing nucleoside triphosphate hydrolases"/>
    <property type="match status" value="1"/>
</dbReference>
<keyword evidence="2" id="KW-0418">Kinase</keyword>
<dbReference type="GO" id="GO:0006797">
    <property type="term" value="P:polyphosphate metabolic process"/>
    <property type="evidence" value="ECO:0007669"/>
    <property type="project" value="InterPro"/>
</dbReference>
<comment type="caution">
    <text evidence="5">The sequence shown here is derived from an EMBL/GenBank/DDBJ whole genome shotgun (WGS) entry which is preliminary data.</text>
</comment>
<dbReference type="InterPro" id="IPR016898">
    <property type="entry name" value="Polyphosphate_phosphotransfera"/>
</dbReference>
<dbReference type="InterPro" id="IPR027417">
    <property type="entry name" value="P-loop_NTPase"/>
</dbReference>
<keyword evidence="1 5" id="KW-0808">Transferase</keyword>
<sequence>MKVGEMKKDYFKIDGYEIEIEDLETKLVSEEKEEDIKKELFDDLIPRLNDLHNRLFAESKRGVLIVLQALDAAGKDEIIKYIFSNLLPQGLKNTSFGKPSDEENAHDYLWRMHEGLPKRGEIAILNRSYYEDIIAPKIYDTLGHLPKEIREDPNIWEKRYEHINNFEKYMDDNGFPVLKLYFHMSKDVQRQRLLDRLENMDKNHEFSFSDIDDRENWDKYQKAFEEMLNNTSSETAPWYALPADNPWLARKIATLALVETLEKINPQYPTFTKEEKEEAKEIEEKLRNNEL</sequence>